<evidence type="ECO:0000313" key="2">
    <source>
        <dbReference type="EMBL" id="KIG11796.1"/>
    </source>
</evidence>
<comment type="caution">
    <text evidence="2">The sequence shown here is derived from an EMBL/GenBank/DDBJ whole genome shotgun (WGS) entry which is preliminary data.</text>
</comment>
<evidence type="ECO:0000256" key="1">
    <source>
        <dbReference type="SAM" id="Phobius"/>
    </source>
</evidence>
<gene>
    <name evidence="2" type="ORF">DB30_02451</name>
</gene>
<dbReference type="Proteomes" id="UP000031599">
    <property type="component" value="Unassembled WGS sequence"/>
</dbReference>
<accession>A0A0C2CKR5</accession>
<protein>
    <submittedName>
        <fullName evidence="2">Uncharacterized protein</fullName>
    </submittedName>
</protein>
<name>A0A0C2CKR5_9BACT</name>
<dbReference type="AlphaFoldDB" id="A0A0C2CKR5"/>
<proteinExistence type="predicted"/>
<sequence length="55" mass="5509">MVLLGTVGASQAGVAEPGDLIPIGVGVSVPLVVTGVLLLVGGGVRKKRVQEVVFR</sequence>
<keyword evidence="1" id="KW-0812">Transmembrane</keyword>
<feature type="transmembrane region" description="Helical" evidence="1">
    <location>
        <begin position="20"/>
        <end position="40"/>
    </location>
</feature>
<evidence type="ECO:0000313" key="3">
    <source>
        <dbReference type="Proteomes" id="UP000031599"/>
    </source>
</evidence>
<reference evidence="2 3" key="1">
    <citation type="submission" date="2014-12" db="EMBL/GenBank/DDBJ databases">
        <title>Genome assembly of Enhygromyxa salina DSM 15201.</title>
        <authorList>
            <person name="Sharma G."/>
            <person name="Subramanian S."/>
        </authorList>
    </citation>
    <scope>NUCLEOTIDE SEQUENCE [LARGE SCALE GENOMIC DNA]</scope>
    <source>
        <strain evidence="2 3">DSM 15201</strain>
    </source>
</reference>
<keyword evidence="1" id="KW-1133">Transmembrane helix</keyword>
<organism evidence="2 3">
    <name type="scientific">Enhygromyxa salina</name>
    <dbReference type="NCBI Taxonomy" id="215803"/>
    <lineage>
        <taxon>Bacteria</taxon>
        <taxon>Pseudomonadati</taxon>
        <taxon>Myxococcota</taxon>
        <taxon>Polyangia</taxon>
        <taxon>Nannocystales</taxon>
        <taxon>Nannocystaceae</taxon>
        <taxon>Enhygromyxa</taxon>
    </lineage>
</organism>
<keyword evidence="1" id="KW-0472">Membrane</keyword>
<dbReference type="EMBL" id="JMCC02000178">
    <property type="protein sequence ID" value="KIG11796.1"/>
    <property type="molecule type" value="Genomic_DNA"/>
</dbReference>